<name>A0A439E0V0_9MYCO</name>
<gene>
    <name evidence="1" type="ORF">MELE44368_02185</name>
</gene>
<organism evidence="1 2">
    <name type="scientific">Mycolicibacterium elephantis DSM 44368</name>
    <dbReference type="NCBI Taxonomy" id="1335622"/>
    <lineage>
        <taxon>Bacteria</taxon>
        <taxon>Bacillati</taxon>
        <taxon>Actinomycetota</taxon>
        <taxon>Actinomycetes</taxon>
        <taxon>Mycobacteriales</taxon>
        <taxon>Mycobacteriaceae</taxon>
        <taxon>Mycolicibacterium</taxon>
    </lineage>
</organism>
<dbReference type="EMBL" id="ATDN01000001">
    <property type="protein sequence ID" value="RWA24042.1"/>
    <property type="molecule type" value="Genomic_DNA"/>
</dbReference>
<protein>
    <submittedName>
        <fullName evidence="1">Uncharacterized protein</fullName>
    </submittedName>
</protein>
<accession>A0A439E0V0</accession>
<sequence>MRREPWWISGLHIDTAGSYSYDGQLTAEQFSTACGHVGRNDAPKLLHDLWLAGAVDLSAYPGAVAEVWSLCEFPADAIDVWVDLFTEAGYTHNTAPAERPAHPVTVYRGCHPERRFGMSWTADHEQARWFAARNLGGGVGNVYKVTAQPGWLLAYIGDKVRGESEYVIDPAHLSDSVVART</sequence>
<proteinExistence type="predicted"/>
<dbReference type="Proteomes" id="UP000287177">
    <property type="component" value="Unassembled WGS sequence"/>
</dbReference>
<reference evidence="1 2" key="1">
    <citation type="submission" date="2013-06" db="EMBL/GenBank/DDBJ databases">
        <title>The draft sequence of the Mycobacterium elephantis genome.</title>
        <authorList>
            <person name="Pettersson F.B."/>
            <person name="Das S."/>
            <person name="Dasgupta S."/>
            <person name="Bhattacharya A."/>
            <person name="Kirsebom L.A."/>
        </authorList>
    </citation>
    <scope>NUCLEOTIDE SEQUENCE [LARGE SCALE GENOMIC DNA]</scope>
    <source>
        <strain evidence="1 2">DSM 44368</strain>
    </source>
</reference>
<dbReference type="RefSeq" id="WP_128106957.1">
    <property type="nucleotide sequence ID" value="NZ_ATDN01000001.1"/>
</dbReference>
<comment type="caution">
    <text evidence="1">The sequence shown here is derived from an EMBL/GenBank/DDBJ whole genome shotgun (WGS) entry which is preliminary data.</text>
</comment>
<dbReference type="AlphaFoldDB" id="A0A439E0V0"/>
<keyword evidence="2" id="KW-1185">Reference proteome</keyword>
<evidence type="ECO:0000313" key="1">
    <source>
        <dbReference type="EMBL" id="RWA24042.1"/>
    </source>
</evidence>
<evidence type="ECO:0000313" key="2">
    <source>
        <dbReference type="Proteomes" id="UP000287177"/>
    </source>
</evidence>